<dbReference type="AlphaFoldDB" id="A0A498Q7G4"/>
<keyword evidence="2" id="KW-1185">Reference proteome</keyword>
<accession>A0A498Q7G4</accession>
<protein>
    <submittedName>
        <fullName evidence="1">Uncharacterized protein</fullName>
    </submittedName>
</protein>
<dbReference type="EMBL" id="UPHP01000076">
    <property type="protein sequence ID" value="VBA39730.1"/>
    <property type="molecule type" value="Genomic_DNA"/>
</dbReference>
<gene>
    <name evidence="1" type="ORF">LAUMK136_03130</name>
</gene>
<evidence type="ECO:0000313" key="1">
    <source>
        <dbReference type="EMBL" id="VBA39730.1"/>
    </source>
</evidence>
<evidence type="ECO:0000313" key="2">
    <source>
        <dbReference type="Proteomes" id="UP000273307"/>
    </source>
</evidence>
<sequence>MSHIADQIRVHLAKRVVSRKMQQLLLVTTDI</sequence>
<organism evidence="1 2">
    <name type="scientific">Mycobacterium attenuatum</name>
    <dbReference type="NCBI Taxonomy" id="2341086"/>
    <lineage>
        <taxon>Bacteria</taxon>
        <taxon>Bacillati</taxon>
        <taxon>Actinomycetota</taxon>
        <taxon>Actinomycetes</taxon>
        <taxon>Mycobacteriales</taxon>
        <taxon>Mycobacteriaceae</taxon>
        <taxon>Mycobacterium</taxon>
    </lineage>
</organism>
<dbReference type="Proteomes" id="UP000273307">
    <property type="component" value="Unassembled WGS sequence"/>
</dbReference>
<reference evidence="1 2" key="1">
    <citation type="submission" date="2018-09" db="EMBL/GenBank/DDBJ databases">
        <authorList>
            <person name="Tagini F."/>
        </authorList>
    </citation>
    <scope>NUCLEOTIDE SEQUENCE [LARGE SCALE GENOMIC DNA]</scope>
    <source>
        <strain evidence="1 2">MK136</strain>
    </source>
</reference>
<proteinExistence type="predicted"/>
<name>A0A498Q7G4_9MYCO</name>